<proteinExistence type="predicted"/>
<feature type="region of interest" description="Disordered" evidence="2">
    <location>
        <begin position="1"/>
        <end position="40"/>
    </location>
</feature>
<evidence type="ECO:0000256" key="1">
    <source>
        <dbReference type="ARBA" id="ARBA00022750"/>
    </source>
</evidence>
<feature type="domain" description="Endonuclease/exonuclease/phosphatase" evidence="4">
    <location>
        <begin position="96"/>
        <end position="236"/>
    </location>
</feature>
<dbReference type="InterPro" id="IPR043502">
    <property type="entry name" value="DNA/RNA_pol_sf"/>
</dbReference>
<feature type="domain" description="Reverse transcriptase" evidence="3">
    <location>
        <begin position="621"/>
        <end position="761"/>
    </location>
</feature>
<name>A0AAD8SE41_LOLMU</name>
<organism evidence="6 7">
    <name type="scientific">Lolium multiflorum</name>
    <name type="common">Italian ryegrass</name>
    <name type="synonym">Lolium perenne subsp. multiflorum</name>
    <dbReference type="NCBI Taxonomy" id="4521"/>
    <lineage>
        <taxon>Eukaryota</taxon>
        <taxon>Viridiplantae</taxon>
        <taxon>Streptophyta</taxon>
        <taxon>Embryophyta</taxon>
        <taxon>Tracheophyta</taxon>
        <taxon>Spermatophyta</taxon>
        <taxon>Magnoliopsida</taxon>
        <taxon>Liliopsida</taxon>
        <taxon>Poales</taxon>
        <taxon>Poaceae</taxon>
        <taxon>BOP clade</taxon>
        <taxon>Pooideae</taxon>
        <taxon>Poodae</taxon>
        <taxon>Poeae</taxon>
        <taxon>Poeae Chloroplast Group 2 (Poeae type)</taxon>
        <taxon>Loliodinae</taxon>
        <taxon>Loliinae</taxon>
        <taxon>Lolium</taxon>
    </lineage>
</organism>
<feature type="compositionally biased region" description="Basic and acidic residues" evidence="2">
    <location>
        <begin position="948"/>
        <end position="980"/>
    </location>
</feature>
<feature type="domain" description="Retrovirus-related Pol polyprotein from transposon TNT 1-94-like beta-barrel" evidence="5">
    <location>
        <begin position="1060"/>
        <end position="1125"/>
    </location>
</feature>
<accession>A0AAD8SE41</accession>
<dbReference type="Gene3D" id="3.60.10.10">
    <property type="entry name" value="Endonuclease/exonuclease/phosphatase"/>
    <property type="match status" value="1"/>
</dbReference>
<keyword evidence="1" id="KW-0064">Aspartyl protease</keyword>
<evidence type="ECO:0000259" key="4">
    <source>
        <dbReference type="Pfam" id="PF03372"/>
    </source>
</evidence>
<sequence length="1332" mass="150950">MKPKGTSLGRNPLSDAPHRNPGVVSNGQGPGRHPLGGAPYLDLDTVISEQGSGRRILSGALHRRPGVVKNEQGSPHLTRRVRRVRKLAEPRRIRLGSWNVGSLTGKLRELVDTAVRRRVDVLCVQETKWKGQKAKEVDDTGFKLWYTGTTSNKNGVGILVNKSLRDGVVDVKRQGDRMILVKLVVGDLVLNVISAYAPQVGHNESTKREFWEGLEDLVRRVPIGEKLFIGGDLNGHVGTSNTGFERVHGGFGYGIRNQEGEDVLSFALAYDMVVANTLFRKRESHLVTFSSGLHSSQIDFVLSRREDRRACIDCKVIPGESVVPQHKLVVADFRFRIRVQRGKRAKVARTKWWKLKGEASQAFRERVIKEGPWEEGGDANMMWTSMATCLRKVAVEEFGVTKGSRREAKDTWWWNDEVQKVIREKKDCFRCLYLDRSAANMEKYKVAKKAAKRAVSEARGRAYEDLYQRLNTKEGERDIYKMAKFRERKTRDVNEVKCIKDGDDQLLVKDEAIKRRWREYFDNLYNGEAESSTIELDDSFDDTSMCFVRRIQESEVKEALRRMKGGKAMGPDGIPIEAWRGLGDVAIVWLTKLFNLIFRSNKMPEEWRRSILVPIFKNKGDVQSCTNYRGIKLMSHTMKLWERVIEHRLRRLTSVTKNQFGFMPGRSTMEAIFLVRQLMERYREQKKDLHMVFIDLEKAYDKIPRNVMWWALEKHKVPIKYIALIKDMLHSSSAKESYAGGEEEAHGRSVRVGLKVSRAVASAHVTNSAWSQSTPWARVGAVSEGDIDNHEDRAALEAVLRVVRPELVRTLAAEDNTKAAWDTQTTLRVEAERVRDAKAQTRRRDYDRLPFKNGETVEDFTLRLSMILSDLEMISDPEDEGKAVRKFVRVLPRKYRHMASSLESLLDIKTMLIEELCGRLLAVEENEAIDRAEDSGGRLLLTEEEWRTSQKRAAHDDSSNVCDRRQAKNRGKDRDDERPTGEGYKTSSRKKKREEEAHLTEQEDDVDRALLLGIIELDAPVAPAAAAPSPREPEHTLVMLNEERAKVVPGSGDKPADATWYLDTGASNHITVNRSVFAQLDEVITGNMRFADGSVVEIKGQGTIMFSIQGGVQRAFTEVNYIPPCRGCSSAMPSNRGLGLMESCKLTRDIGSQTNGGSDLPRNENLLSKVRRSESSVQAHNAASSTLAPVSLVLRRIHSSTNNLHVLLGSYWFDNLGFILRETYCCAHHTFLLGFPTDVYIYAHHHFMWLVLLMTKDEVGVGLKRFHAEAHTEARRKLRTLHTNRGGKFTSNALAAHFAEMGVKRHLMVTSGDLLVHGEVRRRNIMKAGLVD</sequence>
<evidence type="ECO:0000256" key="2">
    <source>
        <dbReference type="SAM" id="MobiDB-lite"/>
    </source>
</evidence>
<keyword evidence="7" id="KW-1185">Reference proteome</keyword>
<protein>
    <recommendedName>
        <fullName evidence="8">Retrovirus-related Pol polyprotein LINE-1</fullName>
    </recommendedName>
</protein>
<reference evidence="6" key="1">
    <citation type="submission" date="2023-07" db="EMBL/GenBank/DDBJ databases">
        <title>A chromosome-level genome assembly of Lolium multiflorum.</title>
        <authorList>
            <person name="Chen Y."/>
            <person name="Copetti D."/>
            <person name="Kolliker R."/>
            <person name="Studer B."/>
        </authorList>
    </citation>
    <scope>NUCLEOTIDE SEQUENCE</scope>
    <source>
        <strain evidence="6">02402/16</strain>
        <tissue evidence="6">Leaf</tissue>
    </source>
</reference>
<dbReference type="InterPro" id="IPR005135">
    <property type="entry name" value="Endo/exonuclease/phosphatase"/>
</dbReference>
<evidence type="ECO:0000259" key="5">
    <source>
        <dbReference type="Pfam" id="PF22936"/>
    </source>
</evidence>
<dbReference type="InterPro" id="IPR036691">
    <property type="entry name" value="Endo/exonu/phosph_ase_sf"/>
</dbReference>
<dbReference type="SUPFAM" id="SSF56672">
    <property type="entry name" value="DNA/RNA polymerases"/>
    <property type="match status" value="1"/>
</dbReference>
<evidence type="ECO:0000259" key="3">
    <source>
        <dbReference type="Pfam" id="PF00078"/>
    </source>
</evidence>
<dbReference type="PANTHER" id="PTHR19446">
    <property type="entry name" value="REVERSE TRANSCRIPTASES"/>
    <property type="match status" value="1"/>
</dbReference>
<dbReference type="Pfam" id="PF03372">
    <property type="entry name" value="Exo_endo_phos"/>
    <property type="match status" value="1"/>
</dbReference>
<dbReference type="SUPFAM" id="SSF56219">
    <property type="entry name" value="DNase I-like"/>
    <property type="match status" value="1"/>
</dbReference>
<gene>
    <name evidence="6" type="ORF">QYE76_068230</name>
</gene>
<keyword evidence="1" id="KW-0378">Hydrolase</keyword>
<keyword evidence="1" id="KW-0645">Protease</keyword>
<dbReference type="Pfam" id="PF00078">
    <property type="entry name" value="RVT_1"/>
    <property type="match status" value="1"/>
</dbReference>
<dbReference type="CDD" id="cd09076">
    <property type="entry name" value="L1-EN"/>
    <property type="match status" value="1"/>
</dbReference>
<evidence type="ECO:0008006" key="8">
    <source>
        <dbReference type="Google" id="ProtNLM"/>
    </source>
</evidence>
<evidence type="ECO:0000313" key="7">
    <source>
        <dbReference type="Proteomes" id="UP001231189"/>
    </source>
</evidence>
<dbReference type="GO" id="GO:0004190">
    <property type="term" value="F:aspartic-type endopeptidase activity"/>
    <property type="evidence" value="ECO:0007669"/>
    <property type="project" value="UniProtKB-KW"/>
</dbReference>
<dbReference type="CDD" id="cd01650">
    <property type="entry name" value="RT_nLTR_like"/>
    <property type="match status" value="1"/>
</dbReference>
<comment type="caution">
    <text evidence="6">The sequence shown here is derived from an EMBL/GenBank/DDBJ whole genome shotgun (WGS) entry which is preliminary data.</text>
</comment>
<dbReference type="EMBL" id="JAUUTY010000004">
    <property type="protein sequence ID" value="KAK1650425.1"/>
    <property type="molecule type" value="Genomic_DNA"/>
</dbReference>
<dbReference type="InterPro" id="IPR000477">
    <property type="entry name" value="RT_dom"/>
</dbReference>
<feature type="region of interest" description="Disordered" evidence="2">
    <location>
        <begin position="948"/>
        <end position="1003"/>
    </location>
</feature>
<dbReference type="InterPro" id="IPR054722">
    <property type="entry name" value="PolX-like_BBD"/>
</dbReference>
<dbReference type="Pfam" id="PF22936">
    <property type="entry name" value="Pol_BBD"/>
    <property type="match status" value="1"/>
</dbReference>
<dbReference type="Proteomes" id="UP001231189">
    <property type="component" value="Unassembled WGS sequence"/>
</dbReference>
<evidence type="ECO:0000313" key="6">
    <source>
        <dbReference type="EMBL" id="KAK1650425.1"/>
    </source>
</evidence>